<comment type="caution">
    <text evidence="1">The sequence shown here is derived from an EMBL/GenBank/DDBJ whole genome shotgun (WGS) entry which is preliminary data.</text>
</comment>
<accession>A0A852TP27</accession>
<dbReference type="GO" id="GO:0004601">
    <property type="term" value="F:peroxidase activity"/>
    <property type="evidence" value="ECO:0007669"/>
    <property type="project" value="UniProtKB-KW"/>
</dbReference>
<dbReference type="AlphaFoldDB" id="A0A852TP27"/>
<keyword evidence="1" id="KW-0575">Peroxidase</keyword>
<proteinExistence type="predicted"/>
<protein>
    <submittedName>
        <fullName evidence="1">Glutathione peroxidase-family protein</fullName>
    </submittedName>
</protein>
<gene>
    <name evidence="1" type="ORF">HDA32_000167</name>
</gene>
<sequence length="40" mass="4073">MLTLIVNVASECGLTSQYAGLERLAGGPALTGIIGTDLPR</sequence>
<dbReference type="EMBL" id="JACCCC010000001">
    <property type="protein sequence ID" value="NYE45047.1"/>
    <property type="molecule type" value="Genomic_DNA"/>
</dbReference>
<reference evidence="1 2" key="1">
    <citation type="submission" date="2020-07" db="EMBL/GenBank/DDBJ databases">
        <title>Sequencing the genomes of 1000 actinobacteria strains.</title>
        <authorList>
            <person name="Klenk H.-P."/>
        </authorList>
    </citation>
    <scope>NUCLEOTIDE SEQUENCE [LARGE SCALE GENOMIC DNA]</scope>
    <source>
        <strain evidence="1 2">CXB654</strain>
    </source>
</reference>
<name>A0A852TP27_9ACTN</name>
<evidence type="ECO:0000313" key="2">
    <source>
        <dbReference type="Proteomes" id="UP000589036"/>
    </source>
</evidence>
<evidence type="ECO:0000313" key="1">
    <source>
        <dbReference type="EMBL" id="NYE45047.1"/>
    </source>
</evidence>
<keyword evidence="2" id="KW-1185">Reference proteome</keyword>
<dbReference type="Gene3D" id="3.40.30.10">
    <property type="entry name" value="Glutaredoxin"/>
    <property type="match status" value="1"/>
</dbReference>
<organism evidence="1 2">
    <name type="scientific">Spinactinospora alkalitolerans</name>
    <dbReference type="NCBI Taxonomy" id="687207"/>
    <lineage>
        <taxon>Bacteria</taxon>
        <taxon>Bacillati</taxon>
        <taxon>Actinomycetota</taxon>
        <taxon>Actinomycetes</taxon>
        <taxon>Streptosporangiales</taxon>
        <taxon>Nocardiopsidaceae</taxon>
        <taxon>Spinactinospora</taxon>
    </lineage>
</organism>
<keyword evidence="1" id="KW-0560">Oxidoreductase</keyword>
<dbReference type="RefSeq" id="WP_312862989.1">
    <property type="nucleotide sequence ID" value="NZ_BAAAYY010000005.1"/>
</dbReference>
<dbReference type="Proteomes" id="UP000589036">
    <property type="component" value="Unassembled WGS sequence"/>
</dbReference>